<evidence type="ECO:0000313" key="4">
    <source>
        <dbReference type="Proteomes" id="UP000092714"/>
    </source>
</evidence>
<organism evidence="3 4">
    <name type="scientific">Clostridium paraputrificum</name>
    <dbReference type="NCBI Taxonomy" id="29363"/>
    <lineage>
        <taxon>Bacteria</taxon>
        <taxon>Bacillati</taxon>
        <taxon>Bacillota</taxon>
        <taxon>Clostridia</taxon>
        <taxon>Eubacteriales</taxon>
        <taxon>Clostridiaceae</taxon>
        <taxon>Clostridium</taxon>
    </lineage>
</organism>
<evidence type="ECO:0000313" key="3">
    <source>
        <dbReference type="EMBL" id="OBY11800.1"/>
    </source>
</evidence>
<dbReference type="InterPro" id="IPR029039">
    <property type="entry name" value="Flavoprotein-like_sf"/>
</dbReference>
<dbReference type="EMBL" id="MAPZ01000010">
    <property type="protein sequence ID" value="OBY11800.1"/>
    <property type="molecule type" value="Genomic_DNA"/>
</dbReference>
<feature type="transmembrane region" description="Helical" evidence="1">
    <location>
        <begin position="7"/>
        <end position="26"/>
    </location>
</feature>
<dbReference type="Proteomes" id="UP000092714">
    <property type="component" value="Unassembled WGS sequence"/>
</dbReference>
<keyword evidence="1" id="KW-0812">Transmembrane</keyword>
<dbReference type="OrthoDB" id="1907521at2"/>
<keyword evidence="1" id="KW-0472">Membrane</keyword>
<keyword evidence="4" id="KW-1185">Reference proteome</keyword>
<protein>
    <recommendedName>
        <fullName evidence="2">Flavodoxin domain-containing protein</fullName>
    </recommendedName>
</protein>
<dbReference type="InterPro" id="IPR026816">
    <property type="entry name" value="Flavodoxin_dom"/>
</dbReference>
<evidence type="ECO:0000259" key="2">
    <source>
        <dbReference type="Pfam" id="PF12724"/>
    </source>
</evidence>
<keyword evidence="1" id="KW-1133">Transmembrane helix</keyword>
<evidence type="ECO:0000256" key="1">
    <source>
        <dbReference type="SAM" id="Phobius"/>
    </source>
</evidence>
<gene>
    <name evidence="3" type="ORF">CP373A1_02435</name>
</gene>
<reference evidence="3 4" key="1">
    <citation type="submission" date="2016-06" db="EMBL/GenBank/DDBJ databases">
        <authorList>
            <person name="Kjaerup R.B."/>
            <person name="Dalgaard T.S."/>
            <person name="Juul-Madsen H.R."/>
        </authorList>
    </citation>
    <scope>NUCLEOTIDE SEQUENCE [LARGE SCALE GENOMIC DNA]</scope>
    <source>
        <strain evidence="3 4">373-A1</strain>
    </source>
</reference>
<dbReference type="Gene3D" id="3.40.50.360">
    <property type="match status" value="1"/>
</dbReference>
<name>A0A1B8RSN9_9CLOT</name>
<accession>A0A1B8RSN9</accession>
<dbReference type="SUPFAM" id="SSF52218">
    <property type="entry name" value="Flavoproteins"/>
    <property type="match status" value="1"/>
</dbReference>
<sequence>MKRMGKVILIILGVLIVLFIAAMLFFKSYLNLNIKELSPNEKMLNGNTDKKALVLYQKSKHDTATNITMALAEELNQNGYTVVINHPSSELNYNVDDYDLLVFGSAVYMGTISGPLQKYMNNAPLEGKDVIVYSVGGSLDEKQELELLKGKASRAKSVKGIKVSKGQEEVIKSFIEKCINK</sequence>
<dbReference type="Pfam" id="PF12724">
    <property type="entry name" value="Flavodoxin_5"/>
    <property type="match status" value="1"/>
</dbReference>
<comment type="caution">
    <text evidence="3">The sequence shown here is derived from an EMBL/GenBank/DDBJ whole genome shotgun (WGS) entry which is preliminary data.</text>
</comment>
<dbReference type="AlphaFoldDB" id="A0A1B8RSN9"/>
<feature type="domain" description="Flavodoxin" evidence="2">
    <location>
        <begin position="55"/>
        <end position="144"/>
    </location>
</feature>
<proteinExistence type="predicted"/>
<dbReference type="eggNOG" id="COG0716">
    <property type="taxonomic scope" value="Bacteria"/>
</dbReference>